<organism evidence="7 8">
    <name type="scientific">Paramecium primaurelia</name>
    <dbReference type="NCBI Taxonomy" id="5886"/>
    <lineage>
        <taxon>Eukaryota</taxon>
        <taxon>Sar</taxon>
        <taxon>Alveolata</taxon>
        <taxon>Ciliophora</taxon>
        <taxon>Intramacronucleata</taxon>
        <taxon>Oligohymenophorea</taxon>
        <taxon>Peniculida</taxon>
        <taxon>Parameciidae</taxon>
        <taxon>Paramecium</taxon>
    </lineage>
</organism>
<evidence type="ECO:0000256" key="3">
    <source>
        <dbReference type="ARBA" id="ARBA00022448"/>
    </source>
</evidence>
<dbReference type="GO" id="GO:0005049">
    <property type="term" value="F:nuclear export signal receptor activity"/>
    <property type="evidence" value="ECO:0007669"/>
    <property type="project" value="InterPro"/>
</dbReference>
<keyword evidence="3" id="KW-0813">Transport</keyword>
<dbReference type="OMA" id="REPYICE"/>
<evidence type="ECO:0000259" key="6">
    <source>
        <dbReference type="SMART" id="SM01102"/>
    </source>
</evidence>
<evidence type="ECO:0000256" key="4">
    <source>
        <dbReference type="ARBA" id="ARBA00022927"/>
    </source>
</evidence>
<dbReference type="InterPro" id="IPR014877">
    <property type="entry name" value="XPO1_C_dom"/>
</dbReference>
<evidence type="ECO:0000313" key="8">
    <source>
        <dbReference type="Proteomes" id="UP000688137"/>
    </source>
</evidence>
<dbReference type="PANTHER" id="PTHR11223:SF2">
    <property type="entry name" value="EXPORTIN-1"/>
    <property type="match status" value="1"/>
</dbReference>
<dbReference type="Pfam" id="PF08767">
    <property type="entry name" value="CRM1_C"/>
    <property type="match status" value="1"/>
</dbReference>
<keyword evidence="5" id="KW-0539">Nucleus</keyword>
<dbReference type="EMBL" id="CAJJDM010000026">
    <property type="protein sequence ID" value="CAD8058199.1"/>
    <property type="molecule type" value="Genomic_DNA"/>
</dbReference>
<name>A0A8S1KRZ8_PARPR</name>
<dbReference type="InterPro" id="IPR045065">
    <property type="entry name" value="XPO1/5"/>
</dbReference>
<proteinExistence type="inferred from homology"/>
<gene>
    <name evidence="7" type="ORF">PPRIM_AZ9-3.1.T0270095</name>
</gene>
<dbReference type="Proteomes" id="UP000688137">
    <property type="component" value="Unassembled WGS sequence"/>
</dbReference>
<sequence>MDGSEWSFDNLNSICWAIGSISGCLPEQDEKQFLIHTIKNLLSLCEVKKGKENKAVVAANIMYVVGQYPKFLRTNWNFLKTVIKKLFEFMKESFPGVQEMACNTFLTISQKCGKEFVIRQQIQSDQLEREPYICELIRNIREQVAILQDQYKLVYYESLSHMIKFEEDLNIRIQLVNSLVKHLNDQLIQYTSSNNYIDLFKDEKIQQFFIQYFRILQQIVQPTGYAFTQSLIQLLPTYNQIYLFYSQSIQQQVIGQGIVVMGWYTVKKQRAVKKEILKLYATYFQHNDQELLNKNYQLKNSLVIPICNLLEEYSQSINEQKEPELLLTFKYMLEKFLTPIEDLVPLILKGLFDATIRLISQDFNSYPDHRINFFEFLRSCVQYHLVALFNMPQDQFKLMIDCIVWAFKHQVPNLQELGLDVLYYILQQVNSDAVVANQFYSLYHLRLLKDILEILTDNLHASGFKHQSQILMILFQVASNQQITTKLSNEQVGSNLEFISQYLVTSLYNAFPNVSKQQTELHIARMFQNLNNAHNFRQELSDYLINLKQFQESNDHLKQPENKEDLLTPKPQ</sequence>
<comment type="subcellular location">
    <subcellularLocation>
        <location evidence="1">Nucleus</location>
    </subcellularLocation>
</comment>
<keyword evidence="4" id="KW-0653">Protein transport</keyword>
<dbReference type="GO" id="GO:0005634">
    <property type="term" value="C:nucleus"/>
    <property type="evidence" value="ECO:0007669"/>
    <property type="project" value="UniProtKB-SubCell"/>
</dbReference>
<dbReference type="InterPro" id="IPR040485">
    <property type="entry name" value="XPO1_repeat_3"/>
</dbReference>
<dbReference type="AlphaFoldDB" id="A0A8S1KRZ8"/>
<accession>A0A8S1KRZ8</accession>
<comment type="similarity">
    <text evidence="2">Belongs to the exportin family.</text>
</comment>
<dbReference type="GO" id="GO:0005737">
    <property type="term" value="C:cytoplasm"/>
    <property type="evidence" value="ECO:0007669"/>
    <property type="project" value="TreeGrafter"/>
</dbReference>
<dbReference type="Pfam" id="PF18787">
    <property type="entry name" value="CRM1_repeat_3"/>
    <property type="match status" value="1"/>
</dbReference>
<keyword evidence="8" id="KW-1185">Reference proteome</keyword>
<protein>
    <recommendedName>
        <fullName evidence="6">Exportin-1 C-terminal domain-containing protein</fullName>
    </recommendedName>
</protein>
<evidence type="ECO:0000313" key="7">
    <source>
        <dbReference type="EMBL" id="CAD8058199.1"/>
    </source>
</evidence>
<dbReference type="GO" id="GO:0000055">
    <property type="term" value="P:ribosomal large subunit export from nucleus"/>
    <property type="evidence" value="ECO:0007669"/>
    <property type="project" value="TreeGrafter"/>
</dbReference>
<evidence type="ECO:0000256" key="5">
    <source>
        <dbReference type="ARBA" id="ARBA00023242"/>
    </source>
</evidence>
<reference evidence="7" key="1">
    <citation type="submission" date="2021-01" db="EMBL/GenBank/DDBJ databases">
        <authorList>
            <consortium name="Genoscope - CEA"/>
            <person name="William W."/>
        </authorList>
    </citation>
    <scope>NUCLEOTIDE SEQUENCE</scope>
</reference>
<dbReference type="PANTHER" id="PTHR11223">
    <property type="entry name" value="EXPORTIN 1/5"/>
    <property type="match status" value="1"/>
</dbReference>
<dbReference type="GO" id="GO:0000056">
    <property type="term" value="P:ribosomal small subunit export from nucleus"/>
    <property type="evidence" value="ECO:0007669"/>
    <property type="project" value="TreeGrafter"/>
</dbReference>
<feature type="domain" description="Exportin-1 C-terminal" evidence="6">
    <location>
        <begin position="233"/>
        <end position="552"/>
    </location>
</feature>
<evidence type="ECO:0000256" key="1">
    <source>
        <dbReference type="ARBA" id="ARBA00004123"/>
    </source>
</evidence>
<dbReference type="SMART" id="SM01102">
    <property type="entry name" value="CRM1_C"/>
    <property type="match status" value="1"/>
</dbReference>
<evidence type="ECO:0000256" key="2">
    <source>
        <dbReference type="ARBA" id="ARBA00009466"/>
    </source>
</evidence>
<dbReference type="GO" id="GO:0006611">
    <property type="term" value="P:protein export from nucleus"/>
    <property type="evidence" value="ECO:0007669"/>
    <property type="project" value="InterPro"/>
</dbReference>
<comment type="caution">
    <text evidence="7">The sequence shown here is derived from an EMBL/GenBank/DDBJ whole genome shotgun (WGS) entry which is preliminary data.</text>
</comment>